<dbReference type="PANTHER" id="PTHR36307">
    <property type="entry name" value="FLAGELLA BASAL BODY P-RING FORMATION PROTEIN FLGA"/>
    <property type="match status" value="1"/>
</dbReference>
<dbReference type="AlphaFoldDB" id="A0A1J5RZ46"/>
<keyword evidence="5" id="KW-0282">Flagellum</keyword>
<keyword evidence="5" id="KW-0969">Cilium</keyword>
<dbReference type="EMBL" id="MLJW01000135">
    <property type="protein sequence ID" value="OIQ97324.1"/>
    <property type="molecule type" value="Genomic_DNA"/>
</dbReference>
<feature type="domain" description="SAF" evidence="4">
    <location>
        <begin position="107"/>
        <end position="169"/>
    </location>
</feature>
<evidence type="ECO:0000313" key="5">
    <source>
        <dbReference type="EMBL" id="OIQ97324.1"/>
    </source>
</evidence>
<comment type="caution">
    <text evidence="5">The sequence shown here is derived from an EMBL/GenBank/DDBJ whole genome shotgun (WGS) entry which is preliminary data.</text>
</comment>
<dbReference type="PANTHER" id="PTHR36307:SF1">
    <property type="entry name" value="FLAGELLA BASAL BODY P-RING FORMATION PROTEIN FLGA"/>
    <property type="match status" value="1"/>
</dbReference>
<dbReference type="Pfam" id="PF13144">
    <property type="entry name" value="ChapFlgA"/>
    <property type="match status" value="1"/>
</dbReference>
<dbReference type="SMART" id="SM00858">
    <property type="entry name" value="SAF"/>
    <property type="match status" value="1"/>
</dbReference>
<evidence type="ECO:0000256" key="1">
    <source>
        <dbReference type="ARBA" id="ARBA00004418"/>
    </source>
</evidence>
<evidence type="ECO:0000256" key="3">
    <source>
        <dbReference type="ARBA" id="ARBA00022764"/>
    </source>
</evidence>
<dbReference type="NCBIfam" id="TIGR03170">
    <property type="entry name" value="flgA_cterm"/>
    <property type="match status" value="1"/>
</dbReference>
<name>A0A1J5RZ46_9ZZZZ</name>
<dbReference type="InterPro" id="IPR013974">
    <property type="entry name" value="SAF"/>
</dbReference>
<protein>
    <submittedName>
        <fullName evidence="5">Flagella basal body P-ring formation protein FlgA</fullName>
    </submittedName>
</protein>
<dbReference type="Pfam" id="PF17656">
    <property type="entry name" value="ChapFlgA_N"/>
    <property type="match status" value="1"/>
</dbReference>
<proteinExistence type="predicted"/>
<reference evidence="5" key="1">
    <citation type="submission" date="2016-10" db="EMBL/GenBank/DDBJ databases">
        <title>Sequence of Gallionella enrichment culture.</title>
        <authorList>
            <person name="Poehlein A."/>
            <person name="Muehling M."/>
            <person name="Daniel R."/>
        </authorList>
    </citation>
    <scope>NUCLEOTIDE SEQUENCE</scope>
</reference>
<dbReference type="Gene3D" id="3.90.1210.10">
    <property type="entry name" value="Antifreeze-like/N-acetylneuraminic acid synthase C-terminal domain"/>
    <property type="match status" value="1"/>
</dbReference>
<gene>
    <name evidence="5" type="primary">flgA_5</name>
    <name evidence="5" type="ORF">GALL_207250</name>
</gene>
<evidence type="ECO:0000259" key="4">
    <source>
        <dbReference type="SMART" id="SM00858"/>
    </source>
</evidence>
<keyword evidence="3" id="KW-0574">Periplasm</keyword>
<dbReference type="Gene3D" id="2.30.30.760">
    <property type="match status" value="1"/>
</dbReference>
<dbReference type="InterPro" id="IPR017585">
    <property type="entry name" value="SAF_FlgA"/>
</dbReference>
<keyword evidence="5" id="KW-0966">Cell projection</keyword>
<accession>A0A1J5RZ46</accession>
<comment type="subcellular location">
    <subcellularLocation>
        <location evidence="1">Periplasm</location>
    </subcellularLocation>
</comment>
<keyword evidence="2" id="KW-0732">Signal</keyword>
<evidence type="ECO:0000256" key="2">
    <source>
        <dbReference type="ARBA" id="ARBA00022729"/>
    </source>
</evidence>
<dbReference type="GO" id="GO:0042597">
    <property type="term" value="C:periplasmic space"/>
    <property type="evidence" value="ECO:0007669"/>
    <property type="project" value="UniProtKB-SubCell"/>
</dbReference>
<dbReference type="GO" id="GO:0044780">
    <property type="term" value="P:bacterial-type flagellum assembly"/>
    <property type="evidence" value="ECO:0007669"/>
    <property type="project" value="InterPro"/>
</dbReference>
<dbReference type="InterPro" id="IPR039246">
    <property type="entry name" value="Flagellar_FlgA"/>
</dbReference>
<dbReference type="InterPro" id="IPR041231">
    <property type="entry name" value="FlgA_N"/>
</dbReference>
<sequence>MPRFRPLFLCVLLYLLAAAPLATAHQEAAPLKKAIEAFLRVQVKGLPGQASFSVGEIDPQNNLVPCPAFTVSMPPGARAWGHTNVSVRCEIAGGWRIFVPVRIRIQGDYLITARALSQGQVVSAADLAKSRGDLTDLPASVLTDPAQAIGKTVAQSVSSGQPLRGDMLRQTLLVQQGQSVRVVSSGPGFRVSAGAGRALNNAAAGQVVQVRMPNGRIISGLARDSGVVEIAY</sequence>
<dbReference type="CDD" id="cd11614">
    <property type="entry name" value="SAF_CpaB_FlgA_like"/>
    <property type="match status" value="1"/>
</dbReference>
<organism evidence="5">
    <name type="scientific">mine drainage metagenome</name>
    <dbReference type="NCBI Taxonomy" id="410659"/>
    <lineage>
        <taxon>unclassified sequences</taxon>
        <taxon>metagenomes</taxon>
        <taxon>ecological metagenomes</taxon>
    </lineage>
</organism>